<dbReference type="AlphaFoldDB" id="A0A509ELV6"/>
<keyword evidence="2" id="KW-1185">Reference proteome</keyword>
<sequence>MNTCRFARAARWPTNSDRLSGRMLDSVSSATFSGLRSGLAAGFSGSGSGFRVSVLGFLMDPSRDRRP</sequence>
<proteinExistence type="predicted"/>
<evidence type="ECO:0000313" key="2">
    <source>
        <dbReference type="Proteomes" id="UP000410984"/>
    </source>
</evidence>
<protein>
    <submittedName>
        <fullName evidence="1">Uncharacterized protein</fullName>
    </submittedName>
</protein>
<name>A0A509ELV6_9HYPH</name>
<gene>
    <name evidence="1" type="ORF">MET9862_05307</name>
</gene>
<accession>A0A509ELV6</accession>
<dbReference type="EMBL" id="CABFPH010000145">
    <property type="protein sequence ID" value="VUD74674.1"/>
    <property type="molecule type" value="Genomic_DNA"/>
</dbReference>
<organism evidence="1 2">
    <name type="scientific">Methylobacterium symbioticum</name>
    <dbReference type="NCBI Taxonomy" id="2584084"/>
    <lineage>
        <taxon>Bacteria</taxon>
        <taxon>Pseudomonadati</taxon>
        <taxon>Pseudomonadota</taxon>
        <taxon>Alphaproteobacteria</taxon>
        <taxon>Hyphomicrobiales</taxon>
        <taxon>Methylobacteriaceae</taxon>
        <taxon>Methylobacterium</taxon>
    </lineage>
</organism>
<evidence type="ECO:0000313" key="1">
    <source>
        <dbReference type="EMBL" id="VUD74674.1"/>
    </source>
</evidence>
<dbReference type="Proteomes" id="UP000410984">
    <property type="component" value="Unassembled WGS sequence"/>
</dbReference>
<reference evidence="1 2" key="1">
    <citation type="submission" date="2019-06" db="EMBL/GenBank/DDBJ databases">
        <authorList>
            <person name="Rodrigo-Torres L."/>
            <person name="Arahal R. D."/>
            <person name="Lucena T."/>
        </authorList>
    </citation>
    <scope>NUCLEOTIDE SEQUENCE [LARGE SCALE GENOMIC DNA]</scope>
    <source>
        <strain evidence="1 2">SB0023/3</strain>
    </source>
</reference>